<dbReference type="RefSeq" id="WP_179728396.1">
    <property type="nucleotide sequence ID" value="NZ_BAABEF010000001.1"/>
</dbReference>
<reference evidence="1 2" key="1">
    <citation type="submission" date="2020-07" db="EMBL/GenBank/DDBJ databases">
        <title>Sequencing the genomes of 1000 actinobacteria strains.</title>
        <authorList>
            <person name="Klenk H.-P."/>
        </authorList>
    </citation>
    <scope>NUCLEOTIDE SEQUENCE [LARGE SCALE GENOMIC DNA]</scope>
    <source>
        <strain evidence="1 2">DSM 19082</strain>
    </source>
</reference>
<organism evidence="1 2">
    <name type="scientific">Nocardioides kongjuensis</name>
    <dbReference type="NCBI Taxonomy" id="349522"/>
    <lineage>
        <taxon>Bacteria</taxon>
        <taxon>Bacillati</taxon>
        <taxon>Actinomycetota</taxon>
        <taxon>Actinomycetes</taxon>
        <taxon>Propionibacteriales</taxon>
        <taxon>Nocardioidaceae</taxon>
        <taxon>Nocardioides</taxon>
    </lineage>
</organism>
<keyword evidence="2" id="KW-1185">Reference proteome</keyword>
<evidence type="ECO:0000313" key="2">
    <source>
        <dbReference type="Proteomes" id="UP000582231"/>
    </source>
</evidence>
<protein>
    <submittedName>
        <fullName evidence="1">Uncharacterized protein</fullName>
    </submittedName>
</protein>
<proteinExistence type="predicted"/>
<gene>
    <name evidence="1" type="ORF">BJ958_003730</name>
</gene>
<evidence type="ECO:0000313" key="1">
    <source>
        <dbReference type="EMBL" id="NYD32184.1"/>
    </source>
</evidence>
<name>A0A852RWF3_9ACTN</name>
<dbReference type="AlphaFoldDB" id="A0A852RWF3"/>
<dbReference type="EMBL" id="JACCBF010000001">
    <property type="protein sequence ID" value="NYD32184.1"/>
    <property type="molecule type" value="Genomic_DNA"/>
</dbReference>
<accession>A0A852RWF3</accession>
<sequence length="45" mass="5004">MTDTNMTETHLEMRWLPVTAPDGRTRMEAVWVEVGQPAAAHSHAA</sequence>
<comment type="caution">
    <text evidence="1">The sequence shown here is derived from an EMBL/GenBank/DDBJ whole genome shotgun (WGS) entry which is preliminary data.</text>
</comment>
<dbReference type="Proteomes" id="UP000582231">
    <property type="component" value="Unassembled WGS sequence"/>
</dbReference>